<sequence>MTTKSLNQLPSEIAGKLLDIGAVALRPEEPFTWTSGLKSPIYCDNRLTMSYPDIRELVAEGFAAVIREQYPDAEVIAGTATAGIPHAAWVAQKLNLPMIYVRDKAKGHGKQNLIEGQVTEGQKVVVIEDLISTGGSSIKAAQAVREAGAKVLAVVAIFTYQFASAEGAFAEAGVPLQTLSNYSALIDVAAERGIVANSQLASLQAWREDPTSYGK</sequence>
<comment type="function">
    <text evidence="6">Catalyzes the transfer of a ribosyl phosphate group from 5-phosphoribose 1-diphosphate to orotate, leading to the formation of orotidine monophosphate (OMP).</text>
</comment>
<proteinExistence type="inferred from homology"/>
<dbReference type="Gene3D" id="3.40.50.2020">
    <property type="match status" value="1"/>
</dbReference>
<keyword evidence="3 6" id="KW-0328">Glycosyltransferase</keyword>
<keyword evidence="4 6" id="KW-0808">Transferase</keyword>
<evidence type="ECO:0000256" key="2">
    <source>
        <dbReference type="ARBA" id="ARBA00011971"/>
    </source>
</evidence>
<dbReference type="PANTHER" id="PTHR19278:SF9">
    <property type="entry name" value="URIDINE 5'-MONOPHOSPHATE SYNTHASE"/>
    <property type="match status" value="1"/>
</dbReference>
<dbReference type="RefSeq" id="WP_089522809.1">
    <property type="nucleotide sequence ID" value="NZ_NMUQ01000001.1"/>
</dbReference>
<keyword evidence="5 6" id="KW-0665">Pyrimidine biosynthesis</keyword>
<dbReference type="InterPro" id="IPR004467">
    <property type="entry name" value="Or_phspho_trans_dom"/>
</dbReference>
<gene>
    <name evidence="6" type="primary">pyrE</name>
    <name evidence="8" type="ORF">CGZ75_03035</name>
</gene>
<dbReference type="InterPro" id="IPR000836">
    <property type="entry name" value="PRTase_dom"/>
</dbReference>
<dbReference type="UniPathway" id="UPA00070">
    <property type="reaction ID" value="UER00119"/>
</dbReference>
<evidence type="ECO:0000313" key="9">
    <source>
        <dbReference type="Proteomes" id="UP000215145"/>
    </source>
</evidence>
<dbReference type="CDD" id="cd06223">
    <property type="entry name" value="PRTases_typeI"/>
    <property type="match status" value="1"/>
</dbReference>
<dbReference type="GO" id="GO:0000287">
    <property type="term" value="F:magnesium ion binding"/>
    <property type="evidence" value="ECO:0007669"/>
    <property type="project" value="UniProtKB-UniRule"/>
</dbReference>
<organism evidence="8 9">
    <name type="scientific">Paenibacillus herberti</name>
    <dbReference type="NCBI Taxonomy" id="1619309"/>
    <lineage>
        <taxon>Bacteria</taxon>
        <taxon>Bacillati</taxon>
        <taxon>Bacillota</taxon>
        <taxon>Bacilli</taxon>
        <taxon>Bacillales</taxon>
        <taxon>Paenibacillaceae</taxon>
        <taxon>Paenibacillus</taxon>
    </lineage>
</organism>
<evidence type="ECO:0000256" key="5">
    <source>
        <dbReference type="ARBA" id="ARBA00022975"/>
    </source>
</evidence>
<dbReference type="GO" id="GO:0044205">
    <property type="term" value="P:'de novo' UMP biosynthetic process"/>
    <property type="evidence" value="ECO:0007669"/>
    <property type="project" value="UniProtKB-UniRule"/>
</dbReference>
<feature type="binding site" evidence="6">
    <location>
        <position position="108"/>
    </location>
    <ligand>
        <name>5-phospho-alpha-D-ribose 1-diphosphate</name>
        <dbReference type="ChEBI" id="CHEBI:58017"/>
        <note>ligand shared between dimeric partners</note>
    </ligand>
</feature>
<dbReference type="NCBIfam" id="TIGR00336">
    <property type="entry name" value="pyrE"/>
    <property type="match status" value="1"/>
</dbReference>
<evidence type="ECO:0000259" key="7">
    <source>
        <dbReference type="Pfam" id="PF00156"/>
    </source>
</evidence>
<dbReference type="EC" id="2.4.2.10" evidence="2 6"/>
<dbReference type="GO" id="GO:0019856">
    <property type="term" value="P:pyrimidine nucleobase biosynthetic process"/>
    <property type="evidence" value="ECO:0007669"/>
    <property type="project" value="TreeGrafter"/>
</dbReference>
<comment type="catalytic activity">
    <reaction evidence="6">
        <text>orotidine 5'-phosphate + diphosphate = orotate + 5-phospho-alpha-D-ribose 1-diphosphate</text>
        <dbReference type="Rhea" id="RHEA:10380"/>
        <dbReference type="ChEBI" id="CHEBI:30839"/>
        <dbReference type="ChEBI" id="CHEBI:33019"/>
        <dbReference type="ChEBI" id="CHEBI:57538"/>
        <dbReference type="ChEBI" id="CHEBI:58017"/>
        <dbReference type="EC" id="2.4.2.10"/>
    </reaction>
</comment>
<evidence type="ECO:0000256" key="6">
    <source>
        <dbReference type="HAMAP-Rule" id="MF_01208"/>
    </source>
</evidence>
<dbReference type="OrthoDB" id="9802134at2"/>
<comment type="pathway">
    <text evidence="1 6">Pyrimidine metabolism; UMP biosynthesis via de novo pathway; UMP from orotate: step 1/2.</text>
</comment>
<dbReference type="SUPFAM" id="SSF53271">
    <property type="entry name" value="PRTase-like"/>
    <property type="match status" value="1"/>
</dbReference>
<dbReference type="AlphaFoldDB" id="A0A229P0G1"/>
<protein>
    <recommendedName>
        <fullName evidence="2 6">Orotate phosphoribosyltransferase</fullName>
        <shortName evidence="6">OPRT</shortName>
        <shortName evidence="6">OPRTase</shortName>
        <ecNumber evidence="2 6">2.4.2.10</ecNumber>
    </recommendedName>
</protein>
<dbReference type="Proteomes" id="UP000215145">
    <property type="component" value="Unassembled WGS sequence"/>
</dbReference>
<dbReference type="InterPro" id="IPR029057">
    <property type="entry name" value="PRTase-like"/>
</dbReference>
<dbReference type="EMBL" id="NMUQ01000001">
    <property type="protein sequence ID" value="OXM15716.1"/>
    <property type="molecule type" value="Genomic_DNA"/>
</dbReference>
<evidence type="ECO:0000256" key="3">
    <source>
        <dbReference type="ARBA" id="ARBA00022676"/>
    </source>
</evidence>
<accession>A0A229P0G1</accession>
<dbReference type="Pfam" id="PF00156">
    <property type="entry name" value="Pribosyltran"/>
    <property type="match status" value="1"/>
</dbReference>
<feature type="binding site" evidence="6">
    <location>
        <position position="102"/>
    </location>
    <ligand>
        <name>5-phospho-alpha-D-ribose 1-diphosphate</name>
        <dbReference type="ChEBI" id="CHEBI:58017"/>
        <note>ligand shared between dimeric partners</note>
    </ligand>
</feature>
<feature type="binding site" evidence="6">
    <location>
        <position position="106"/>
    </location>
    <ligand>
        <name>5-phospho-alpha-D-ribose 1-diphosphate</name>
        <dbReference type="ChEBI" id="CHEBI:58017"/>
        <note>ligand shared between dimeric partners</note>
    </ligand>
</feature>
<feature type="binding site" evidence="6">
    <location>
        <position position="132"/>
    </location>
    <ligand>
        <name>orotate</name>
        <dbReference type="ChEBI" id="CHEBI:30839"/>
    </ligand>
</feature>
<evidence type="ECO:0000256" key="1">
    <source>
        <dbReference type="ARBA" id="ARBA00004889"/>
    </source>
</evidence>
<dbReference type="InterPro" id="IPR023031">
    <property type="entry name" value="OPRT"/>
</dbReference>
<dbReference type="GO" id="GO:0004588">
    <property type="term" value="F:orotate phosphoribosyltransferase activity"/>
    <property type="evidence" value="ECO:0007669"/>
    <property type="project" value="UniProtKB-UniRule"/>
</dbReference>
<comment type="caution">
    <text evidence="6">Lacks conserved residue(s) required for the propagation of feature annotation.</text>
</comment>
<comment type="subunit">
    <text evidence="6">Homodimer.</text>
</comment>
<comment type="caution">
    <text evidence="8">The sequence shown here is derived from an EMBL/GenBank/DDBJ whole genome shotgun (WGS) entry which is preliminary data.</text>
</comment>
<keyword evidence="6" id="KW-0460">Magnesium</keyword>
<evidence type="ECO:0000313" key="8">
    <source>
        <dbReference type="EMBL" id="OXM15716.1"/>
    </source>
</evidence>
<keyword evidence="9" id="KW-1185">Reference proteome</keyword>
<evidence type="ECO:0000256" key="4">
    <source>
        <dbReference type="ARBA" id="ARBA00022679"/>
    </source>
</evidence>
<comment type="cofactor">
    <cofactor evidence="6">
        <name>Mg(2+)</name>
        <dbReference type="ChEBI" id="CHEBI:18420"/>
    </cofactor>
</comment>
<name>A0A229P0G1_9BACL</name>
<feature type="domain" description="Phosphoribosyltransferase" evidence="7">
    <location>
        <begin position="61"/>
        <end position="158"/>
    </location>
</feature>
<reference evidence="8 9" key="1">
    <citation type="submission" date="2017-07" db="EMBL/GenBank/DDBJ databases">
        <title>Paenibacillus herberti R33 genome sequencing and assembly.</title>
        <authorList>
            <person name="Su W."/>
        </authorList>
    </citation>
    <scope>NUCLEOTIDE SEQUENCE [LARGE SCALE GENOMIC DNA]</scope>
    <source>
        <strain evidence="8 9">R33</strain>
    </source>
</reference>
<dbReference type="PANTHER" id="PTHR19278">
    <property type="entry name" value="OROTATE PHOSPHORIBOSYLTRANSFERASE"/>
    <property type="match status" value="1"/>
</dbReference>
<dbReference type="HAMAP" id="MF_01208">
    <property type="entry name" value="PyrE"/>
    <property type="match status" value="1"/>
</dbReference>
<comment type="similarity">
    <text evidence="6">Belongs to the purine/pyrimidine phosphoribosyltransferase family. PyrE subfamily.</text>
</comment>
<feature type="binding site" description="in other chain" evidence="6">
    <location>
        <begin position="128"/>
        <end position="136"/>
    </location>
    <ligand>
        <name>5-phospho-alpha-D-ribose 1-diphosphate</name>
        <dbReference type="ChEBI" id="CHEBI:58017"/>
        <note>ligand shared between dimeric partners</note>
    </ligand>
</feature>